<dbReference type="GO" id="GO:0047545">
    <property type="term" value="F:(S)-2-hydroxyglutarate dehydrogenase activity"/>
    <property type="evidence" value="ECO:0007669"/>
    <property type="project" value="TreeGrafter"/>
</dbReference>
<protein>
    <submittedName>
        <fullName evidence="7">Hydroxyglutarate oxidase</fullName>
    </submittedName>
</protein>
<comment type="cofactor">
    <cofactor evidence="1">
        <name>FAD</name>
        <dbReference type="ChEBI" id="CHEBI:57692"/>
    </cofactor>
</comment>
<keyword evidence="8" id="KW-1185">Reference proteome</keyword>
<reference evidence="7" key="2">
    <citation type="submission" date="2020-09" db="EMBL/GenBank/DDBJ databases">
        <authorList>
            <person name="Sun Q."/>
            <person name="Ohkuma M."/>
        </authorList>
    </citation>
    <scope>NUCLEOTIDE SEQUENCE</scope>
    <source>
        <strain evidence="7">JCM 15325</strain>
    </source>
</reference>
<dbReference type="Gene3D" id="3.30.9.10">
    <property type="entry name" value="D-Amino Acid Oxidase, subunit A, domain 2"/>
    <property type="match status" value="1"/>
</dbReference>
<comment type="similarity">
    <text evidence="5">Belongs to the L2HGDH family.</text>
</comment>
<evidence type="ECO:0000259" key="6">
    <source>
        <dbReference type="Pfam" id="PF01266"/>
    </source>
</evidence>
<keyword evidence="2" id="KW-0285">Flavoprotein</keyword>
<accession>A0A917S062</accession>
<dbReference type="GO" id="GO:0005737">
    <property type="term" value="C:cytoplasm"/>
    <property type="evidence" value="ECO:0007669"/>
    <property type="project" value="TreeGrafter"/>
</dbReference>
<dbReference type="Proteomes" id="UP000654670">
    <property type="component" value="Unassembled WGS sequence"/>
</dbReference>
<dbReference type="EMBL" id="BMOK01000003">
    <property type="protein sequence ID" value="GGL47626.1"/>
    <property type="molecule type" value="Genomic_DNA"/>
</dbReference>
<organism evidence="7 8">
    <name type="scientific">Sporolactobacillus putidus</name>
    <dbReference type="NCBI Taxonomy" id="492735"/>
    <lineage>
        <taxon>Bacteria</taxon>
        <taxon>Bacillati</taxon>
        <taxon>Bacillota</taxon>
        <taxon>Bacilli</taxon>
        <taxon>Bacillales</taxon>
        <taxon>Sporolactobacillaceae</taxon>
        <taxon>Sporolactobacillus</taxon>
    </lineage>
</organism>
<dbReference type="NCBIfam" id="NF008726">
    <property type="entry name" value="PRK11728.1"/>
    <property type="match status" value="1"/>
</dbReference>
<sequence length="402" mass="44765">MFDYLIIGGGIVGLSTAYALSINYPHARIAILEKEKTLAYHQTGHNSGVIHSGIYYRPGSQKARFAKEGGAKLRAFCDAQGIPYENCGKVIVAVTAEELPLLDNLYHRGLENGLDLALLDPEQLHEIEPHAQCLKAIQVKATGIVDYRKVAEGLANVIRQRGGEILLNCEALTIHEQKDGVIVECARSTYSSHFLVNCAGLYCDRVAVKEGVKPEMRIVPFRGEYYELKPEKRNLVKNLIYPVPNPKFPFLGVHFTRMIDGRVLAGPNAVLGFKREGYRKRDFNLGEFFDAVAYPAFWKIAAKNMGYGIGEMVRSFSKKRFVAGMRQMIPEIQEEDVFRSQAGVRAQALTRDGELADDFIMIGHRHSLHILNAPSPAATASLSIGEAICKKIPEPERFIQFS</sequence>
<keyword evidence="3" id="KW-0274">FAD</keyword>
<gene>
    <name evidence="7" type="ORF">GCM10007968_09670</name>
</gene>
<dbReference type="RefSeq" id="WP_188801953.1">
    <property type="nucleotide sequence ID" value="NZ_BMOK01000003.1"/>
</dbReference>
<evidence type="ECO:0000313" key="8">
    <source>
        <dbReference type="Proteomes" id="UP000654670"/>
    </source>
</evidence>
<evidence type="ECO:0000313" key="7">
    <source>
        <dbReference type="EMBL" id="GGL47626.1"/>
    </source>
</evidence>
<proteinExistence type="inferred from homology"/>
<dbReference type="PANTHER" id="PTHR43104">
    <property type="entry name" value="L-2-HYDROXYGLUTARATE DEHYDROGENASE, MITOCHONDRIAL"/>
    <property type="match status" value="1"/>
</dbReference>
<dbReference type="Gene3D" id="3.50.50.60">
    <property type="entry name" value="FAD/NAD(P)-binding domain"/>
    <property type="match status" value="1"/>
</dbReference>
<dbReference type="PANTHER" id="PTHR43104:SF2">
    <property type="entry name" value="L-2-HYDROXYGLUTARATE DEHYDROGENASE, MITOCHONDRIAL"/>
    <property type="match status" value="1"/>
</dbReference>
<evidence type="ECO:0000256" key="5">
    <source>
        <dbReference type="ARBA" id="ARBA00037941"/>
    </source>
</evidence>
<evidence type="ECO:0000256" key="2">
    <source>
        <dbReference type="ARBA" id="ARBA00022630"/>
    </source>
</evidence>
<name>A0A917S062_9BACL</name>
<dbReference type="InterPro" id="IPR006076">
    <property type="entry name" value="FAD-dep_OxRdtase"/>
</dbReference>
<evidence type="ECO:0000256" key="4">
    <source>
        <dbReference type="ARBA" id="ARBA00023002"/>
    </source>
</evidence>
<evidence type="ECO:0000256" key="1">
    <source>
        <dbReference type="ARBA" id="ARBA00001974"/>
    </source>
</evidence>
<dbReference type="Pfam" id="PF01266">
    <property type="entry name" value="DAO"/>
    <property type="match status" value="1"/>
</dbReference>
<comment type="caution">
    <text evidence="7">The sequence shown here is derived from an EMBL/GenBank/DDBJ whole genome shotgun (WGS) entry which is preliminary data.</text>
</comment>
<dbReference type="InterPro" id="IPR036188">
    <property type="entry name" value="FAD/NAD-bd_sf"/>
</dbReference>
<feature type="domain" description="FAD dependent oxidoreductase" evidence="6">
    <location>
        <begin position="3"/>
        <end position="389"/>
    </location>
</feature>
<dbReference type="SUPFAM" id="SSF51905">
    <property type="entry name" value="FAD/NAD(P)-binding domain"/>
    <property type="match status" value="1"/>
</dbReference>
<dbReference type="AlphaFoldDB" id="A0A917S062"/>
<reference evidence="7" key="1">
    <citation type="journal article" date="2014" name="Int. J. Syst. Evol. Microbiol.">
        <title>Complete genome sequence of Corynebacterium casei LMG S-19264T (=DSM 44701T), isolated from a smear-ripened cheese.</title>
        <authorList>
            <consortium name="US DOE Joint Genome Institute (JGI-PGF)"/>
            <person name="Walter F."/>
            <person name="Albersmeier A."/>
            <person name="Kalinowski J."/>
            <person name="Ruckert C."/>
        </authorList>
    </citation>
    <scope>NUCLEOTIDE SEQUENCE</scope>
    <source>
        <strain evidence="7">JCM 15325</strain>
    </source>
</reference>
<evidence type="ECO:0000256" key="3">
    <source>
        <dbReference type="ARBA" id="ARBA00022827"/>
    </source>
</evidence>
<keyword evidence="4" id="KW-0560">Oxidoreductase</keyword>